<dbReference type="AlphaFoldDB" id="A0A6G6WFD2"/>
<dbReference type="GO" id="GO:0016705">
    <property type="term" value="F:oxidoreductase activity, acting on paired donors, with incorporation or reduction of molecular oxygen"/>
    <property type="evidence" value="ECO:0007669"/>
    <property type="project" value="InterPro"/>
</dbReference>
<proteinExistence type="predicted"/>
<keyword evidence="4" id="KW-1185">Reference proteome</keyword>
<evidence type="ECO:0000313" key="4">
    <source>
        <dbReference type="Proteomes" id="UP000502996"/>
    </source>
</evidence>
<gene>
    <name evidence="3" type="ORF">G5V58_15100</name>
</gene>
<dbReference type="KEGG" id="nano:G5V58_15100"/>
<dbReference type="PANTHER" id="PTHR43244:SF1">
    <property type="entry name" value="5,10-METHYLENETETRAHYDROMETHANOPTERIN REDUCTASE"/>
    <property type="match status" value="1"/>
</dbReference>
<dbReference type="CDD" id="cd01097">
    <property type="entry name" value="Tetrahydromethanopterin_reductase"/>
    <property type="match status" value="1"/>
</dbReference>
<evidence type="ECO:0000256" key="1">
    <source>
        <dbReference type="ARBA" id="ARBA00023002"/>
    </source>
</evidence>
<dbReference type="InterPro" id="IPR036661">
    <property type="entry name" value="Luciferase-like_sf"/>
</dbReference>
<dbReference type="RefSeq" id="WP_165234342.1">
    <property type="nucleotide sequence ID" value="NZ_CP049257.1"/>
</dbReference>
<accession>A0A6G6WFD2</accession>
<dbReference type="PANTHER" id="PTHR43244">
    <property type="match status" value="1"/>
</dbReference>
<organism evidence="3 4">
    <name type="scientific">Nocardioides anomalus</name>
    <dbReference type="NCBI Taxonomy" id="2712223"/>
    <lineage>
        <taxon>Bacteria</taxon>
        <taxon>Bacillati</taxon>
        <taxon>Actinomycetota</taxon>
        <taxon>Actinomycetes</taxon>
        <taxon>Propionibacteriales</taxon>
        <taxon>Nocardioidaceae</taxon>
        <taxon>Nocardioides</taxon>
    </lineage>
</organism>
<dbReference type="InterPro" id="IPR050564">
    <property type="entry name" value="F420-G6PD/mer"/>
</dbReference>
<name>A0A6G6WFD2_9ACTN</name>
<keyword evidence="1" id="KW-0560">Oxidoreductase</keyword>
<evidence type="ECO:0000313" key="3">
    <source>
        <dbReference type="EMBL" id="QIG43919.1"/>
    </source>
</evidence>
<dbReference type="Proteomes" id="UP000502996">
    <property type="component" value="Chromosome"/>
</dbReference>
<evidence type="ECO:0000259" key="2">
    <source>
        <dbReference type="Pfam" id="PF00296"/>
    </source>
</evidence>
<dbReference type="Pfam" id="PF00296">
    <property type="entry name" value="Bac_luciferase"/>
    <property type="match status" value="1"/>
</dbReference>
<sequence>MTDYGHEVRFGLSIDPGVGGLSRAFQLAGQADRLGLDLLAVQDHAYQPSHLDTWTLLTYLSAATERISVMPDVADLQLRPPAVLAKAASTLSLMNGGRVQLGVGGGPFPDAIAGMGASRREPSVMVTYADAAVEILIKALRGGPTQGGNEEYRVDYVAGPAAPSSPQVWLGAQKKRMLDLVGRRAQGWISPLNIYVPAEDVPAKQQLIDNSARAAGREPADIARIWNVIGTIASSTEGAGHSPTGGLTGDTSTWVDFLADAVVELGFDTFIFWPVANSDRTEEQQLELFATEVVPAVRQSVADLRRAR</sequence>
<reference evidence="3 4" key="1">
    <citation type="submission" date="2020-02" db="EMBL/GenBank/DDBJ databases">
        <title>Full genome sequence of Nocardioides sp. R-3366.</title>
        <authorList>
            <person name="Im W.-T."/>
        </authorList>
    </citation>
    <scope>NUCLEOTIDE SEQUENCE [LARGE SCALE GENOMIC DNA]</scope>
    <source>
        <strain evidence="3 4">R-3366</strain>
    </source>
</reference>
<feature type="domain" description="Luciferase-like" evidence="2">
    <location>
        <begin position="17"/>
        <end position="235"/>
    </location>
</feature>
<dbReference type="EMBL" id="CP049257">
    <property type="protein sequence ID" value="QIG43919.1"/>
    <property type="molecule type" value="Genomic_DNA"/>
</dbReference>
<dbReference type="Gene3D" id="3.20.20.30">
    <property type="entry name" value="Luciferase-like domain"/>
    <property type="match status" value="1"/>
</dbReference>
<dbReference type="InterPro" id="IPR011251">
    <property type="entry name" value="Luciferase-like_dom"/>
</dbReference>
<dbReference type="SUPFAM" id="SSF51679">
    <property type="entry name" value="Bacterial luciferase-like"/>
    <property type="match status" value="1"/>
</dbReference>
<protein>
    <submittedName>
        <fullName evidence="3">LLM class flavin-dependent oxidoreductase</fullName>
    </submittedName>
</protein>